<gene>
    <name evidence="1" type="ORF">FXV77_07305</name>
</gene>
<protein>
    <submittedName>
        <fullName evidence="1">5-oxoprolinase</fullName>
    </submittedName>
</protein>
<evidence type="ECO:0000313" key="1">
    <source>
        <dbReference type="EMBL" id="TYR36973.1"/>
    </source>
</evidence>
<evidence type="ECO:0000313" key="2">
    <source>
        <dbReference type="Proteomes" id="UP000322362"/>
    </source>
</evidence>
<reference evidence="1 2" key="1">
    <citation type="submission" date="2019-08" db="EMBL/GenBank/DDBJ databases">
        <title>Phlebobacter frassis gen. nov. sp. nov., a new member of family Sphingobacteriaceae isolated from sand fly rearing media.</title>
        <authorList>
            <person name="Kakumanu M.L."/>
            <person name="Marayati B.F."/>
            <person name="Wada-Katsumata A."/>
            <person name="Wasserberg G."/>
            <person name="Schal C."/>
            <person name="Apperson C.S."/>
            <person name="Ponnusamy L."/>
        </authorList>
    </citation>
    <scope>NUCLEOTIDE SEQUENCE [LARGE SCALE GENOMIC DNA]</scope>
    <source>
        <strain evidence="1 2">SSI9</strain>
    </source>
</reference>
<dbReference type="AlphaFoldDB" id="A0A5D4H9Q6"/>
<dbReference type="EMBL" id="VTAV01000003">
    <property type="protein sequence ID" value="TYR36973.1"/>
    <property type="molecule type" value="Genomic_DNA"/>
</dbReference>
<dbReference type="RefSeq" id="WP_148918560.1">
    <property type="nucleotide sequence ID" value="NZ_VTAV01000003.1"/>
</dbReference>
<keyword evidence="2" id="KW-1185">Reference proteome</keyword>
<accession>A0A5D4H9Q6</accession>
<proteinExistence type="predicted"/>
<name>A0A5D4H9Q6_9SPHI</name>
<dbReference type="Proteomes" id="UP000322362">
    <property type="component" value="Unassembled WGS sequence"/>
</dbReference>
<organism evidence="1 2">
    <name type="scientific">Sphingobacterium phlebotomi</name>
    <dbReference type="NCBI Taxonomy" id="2605433"/>
    <lineage>
        <taxon>Bacteria</taxon>
        <taxon>Pseudomonadati</taxon>
        <taxon>Bacteroidota</taxon>
        <taxon>Sphingobacteriia</taxon>
        <taxon>Sphingobacteriales</taxon>
        <taxon>Sphingobacteriaceae</taxon>
        <taxon>Sphingobacterium</taxon>
    </lineage>
</organism>
<comment type="caution">
    <text evidence="1">The sequence shown here is derived from an EMBL/GenBank/DDBJ whole genome shotgun (WGS) entry which is preliminary data.</text>
</comment>
<sequence length="88" mass="9889">MKTANDLYKHLLQQFIHYSIPELIELNNELVKGNGWGSNRATFRTAVLTTLARKGINLSPIMSRDDGFTSIRIVPIKLTEDNTVEAMG</sequence>